<name>A0A090XDD2_IXORI</name>
<evidence type="ECO:0000256" key="1">
    <source>
        <dbReference type="SAM" id="MobiDB-lite"/>
    </source>
</evidence>
<feature type="compositionally biased region" description="Polar residues" evidence="1">
    <location>
        <begin position="83"/>
        <end position="110"/>
    </location>
</feature>
<feature type="region of interest" description="Disordered" evidence="1">
    <location>
        <begin position="1"/>
        <end position="110"/>
    </location>
</feature>
<accession>A0A090XDD2</accession>
<reference evidence="2" key="1">
    <citation type="journal article" date="2015" name="PLoS Negl. Trop. Dis.">
        <title>Deep Sequencing Analysis of the Ixodes ricinus Haemocytome.</title>
        <authorList>
            <person name="Kotsyfakis M."/>
            <person name="Kopacek P."/>
            <person name="Franta Z."/>
            <person name="Pedra J.H."/>
            <person name="Ribeiro J.M."/>
        </authorList>
    </citation>
    <scope>NUCLEOTIDE SEQUENCE</scope>
</reference>
<organism evidence="2">
    <name type="scientific">Ixodes ricinus</name>
    <name type="common">Common tick</name>
    <name type="synonym">Acarus ricinus</name>
    <dbReference type="NCBI Taxonomy" id="34613"/>
    <lineage>
        <taxon>Eukaryota</taxon>
        <taxon>Metazoa</taxon>
        <taxon>Ecdysozoa</taxon>
        <taxon>Arthropoda</taxon>
        <taxon>Chelicerata</taxon>
        <taxon>Arachnida</taxon>
        <taxon>Acari</taxon>
        <taxon>Parasitiformes</taxon>
        <taxon>Ixodida</taxon>
        <taxon>Ixodoidea</taxon>
        <taxon>Ixodidae</taxon>
        <taxon>Ixodinae</taxon>
        <taxon>Ixodes</taxon>
    </lineage>
</organism>
<dbReference type="AlphaFoldDB" id="A0A090XDD2"/>
<proteinExistence type="evidence at transcript level"/>
<evidence type="ECO:0000313" key="2">
    <source>
        <dbReference type="EMBL" id="JAC93785.1"/>
    </source>
</evidence>
<sequence>MDTEEAEKAARGSGFDALPSTEQQGKPAGDDGSGEGAVETKQDTSAPPRSGALFPVPRLQPRHRLRAPRPPRPVLQRPKRPPSATTTWTKPPTLPSAASRTTPPKADTTLTPNPWWGFEKNKRGRFKAVLNAPPGGPATPRLRVRQQRLVSRTGGRATRQTLHHSLHDLYAQFGHFGCNAKRSRF</sequence>
<feature type="compositionally biased region" description="Basic and acidic residues" evidence="1">
    <location>
        <begin position="1"/>
        <end position="10"/>
    </location>
</feature>
<dbReference type="EMBL" id="GBIH01000925">
    <property type="protein sequence ID" value="JAC93785.1"/>
    <property type="molecule type" value="mRNA"/>
</dbReference>
<feature type="compositionally biased region" description="Basic residues" evidence="1">
    <location>
        <begin position="60"/>
        <end position="69"/>
    </location>
</feature>
<protein>
    <submittedName>
        <fullName evidence="2">Uncharacterized protein</fullName>
    </submittedName>
</protein>